<organism evidence="7">
    <name type="scientific">Oikopleura dioica</name>
    <name type="common">Tunicate</name>
    <dbReference type="NCBI Taxonomy" id="34765"/>
    <lineage>
        <taxon>Eukaryota</taxon>
        <taxon>Metazoa</taxon>
        <taxon>Chordata</taxon>
        <taxon>Tunicata</taxon>
        <taxon>Appendicularia</taxon>
        <taxon>Copelata</taxon>
        <taxon>Oikopleuridae</taxon>
        <taxon>Oikopleura</taxon>
    </lineage>
</organism>
<dbReference type="GO" id="GO:0005615">
    <property type="term" value="C:extracellular space"/>
    <property type="evidence" value="ECO:0007669"/>
    <property type="project" value="TreeGrafter"/>
</dbReference>
<feature type="chain" id="PRO_5003190996" description="Lipase domain-containing protein" evidence="5">
    <location>
        <begin position="18"/>
        <end position="489"/>
    </location>
</feature>
<evidence type="ECO:0000256" key="5">
    <source>
        <dbReference type="SAM" id="SignalP"/>
    </source>
</evidence>
<dbReference type="GO" id="GO:0016042">
    <property type="term" value="P:lipid catabolic process"/>
    <property type="evidence" value="ECO:0007669"/>
    <property type="project" value="TreeGrafter"/>
</dbReference>
<keyword evidence="5" id="KW-0732">Signal</keyword>
<protein>
    <recommendedName>
        <fullName evidence="6">Lipase domain-containing protein</fullName>
    </recommendedName>
</protein>
<dbReference type="Proteomes" id="UP000001307">
    <property type="component" value="Unassembled WGS sequence"/>
</dbReference>
<comment type="similarity">
    <text evidence="2 4">Belongs to the AB hydrolase superfamily. Lipase family.</text>
</comment>
<sequence>MLLNILGFFIVLLEVEANADGCDGVIGCLPEKYRRVFGGVPIRKKPLSRFNLGGKSGGVIFNATWIEPDSSFSYLSNRSSTDDVFKKLNAKNKMVVIIHGWQIANTPVKEMINGKLTETVQLGTWQNDLEKVLFEKHDEVNVVIVDWRAGATVGYRGAMANTWIVARETVVFLKAFINRGLALEDIHVLGHSLGAHVAGIIGNNLKLEFGKKIGRVSGLDPAAPSYDEVPGAFMIDTHNAELVDVYHTDTKSRLWSNAGLPGQHGHADFYVNGGEDQPRCKKLKTISKQELCDHFSVVDYFVQSVKSPTYAIRCGSFEEFIAGKCKSCGRRKCAVAGYNYQPFGNHKDGKFFYQTTEETKDKCAKSTVFEFKTFGAPESFAKQNNVSLELKLVSNESKTRIIKDSSLLPTIFNSRRKTFSLVRPIPCGADIFPLERIEILLGDVQSARISFPIRQIKIFTIEPRPYRAKFKRVSRKKNVPIVFRRPTDK</sequence>
<dbReference type="SUPFAM" id="SSF53474">
    <property type="entry name" value="alpha/beta-Hydrolases"/>
    <property type="match status" value="1"/>
</dbReference>
<feature type="signal peptide" evidence="5">
    <location>
        <begin position="1"/>
        <end position="17"/>
    </location>
</feature>
<evidence type="ECO:0000313" key="7">
    <source>
        <dbReference type="EMBL" id="CBY18715.1"/>
    </source>
</evidence>
<dbReference type="EMBL" id="FN653028">
    <property type="protein sequence ID" value="CBY18715.1"/>
    <property type="molecule type" value="Genomic_DNA"/>
</dbReference>
<keyword evidence="8" id="KW-1185">Reference proteome</keyword>
<dbReference type="InterPro" id="IPR000734">
    <property type="entry name" value="TAG_lipase"/>
</dbReference>
<evidence type="ECO:0000259" key="6">
    <source>
        <dbReference type="Pfam" id="PF00151"/>
    </source>
</evidence>
<dbReference type="Pfam" id="PF00151">
    <property type="entry name" value="Lipase"/>
    <property type="match status" value="1"/>
</dbReference>
<dbReference type="PANTHER" id="PTHR11610">
    <property type="entry name" value="LIPASE"/>
    <property type="match status" value="1"/>
</dbReference>
<dbReference type="Gene3D" id="3.40.50.1820">
    <property type="entry name" value="alpha/beta hydrolase"/>
    <property type="match status" value="1"/>
</dbReference>
<dbReference type="AlphaFoldDB" id="E4X7P2"/>
<comment type="subcellular location">
    <subcellularLocation>
        <location evidence="1">Secreted</location>
    </subcellularLocation>
</comment>
<reference evidence="7" key="1">
    <citation type="journal article" date="2010" name="Science">
        <title>Plasticity of animal genome architecture unmasked by rapid evolution of a pelagic tunicate.</title>
        <authorList>
            <person name="Denoeud F."/>
            <person name="Henriet S."/>
            <person name="Mungpakdee S."/>
            <person name="Aury J.M."/>
            <person name="Da Silva C."/>
            <person name="Brinkmann H."/>
            <person name="Mikhaleva J."/>
            <person name="Olsen L.C."/>
            <person name="Jubin C."/>
            <person name="Canestro C."/>
            <person name="Bouquet J.M."/>
            <person name="Danks G."/>
            <person name="Poulain J."/>
            <person name="Campsteijn C."/>
            <person name="Adamski M."/>
            <person name="Cross I."/>
            <person name="Yadetie F."/>
            <person name="Muffato M."/>
            <person name="Louis A."/>
            <person name="Butcher S."/>
            <person name="Tsagkogeorga G."/>
            <person name="Konrad A."/>
            <person name="Singh S."/>
            <person name="Jensen M.F."/>
            <person name="Cong E.H."/>
            <person name="Eikeseth-Otteraa H."/>
            <person name="Noel B."/>
            <person name="Anthouard V."/>
            <person name="Porcel B.M."/>
            <person name="Kachouri-Lafond R."/>
            <person name="Nishino A."/>
            <person name="Ugolini M."/>
            <person name="Chourrout P."/>
            <person name="Nishida H."/>
            <person name="Aasland R."/>
            <person name="Huzurbazar S."/>
            <person name="Westhof E."/>
            <person name="Delsuc F."/>
            <person name="Lehrach H."/>
            <person name="Reinhardt R."/>
            <person name="Weissenbach J."/>
            <person name="Roy S.W."/>
            <person name="Artiguenave F."/>
            <person name="Postlethwait J.H."/>
            <person name="Manak J.R."/>
            <person name="Thompson E.M."/>
            <person name="Jaillon O."/>
            <person name="Du Pasquier L."/>
            <person name="Boudinot P."/>
            <person name="Liberles D.A."/>
            <person name="Volff J.N."/>
            <person name="Philippe H."/>
            <person name="Lenhard B."/>
            <person name="Roest Crollius H."/>
            <person name="Wincker P."/>
            <person name="Chourrout D."/>
        </authorList>
    </citation>
    <scope>NUCLEOTIDE SEQUENCE [LARGE SCALE GENOMIC DNA]</scope>
</reference>
<gene>
    <name evidence="7" type="ORF">GSOID_T00003581001</name>
</gene>
<evidence type="ECO:0000256" key="1">
    <source>
        <dbReference type="ARBA" id="ARBA00004613"/>
    </source>
</evidence>
<evidence type="ECO:0000256" key="3">
    <source>
        <dbReference type="ARBA" id="ARBA00022525"/>
    </source>
</evidence>
<proteinExistence type="inferred from homology"/>
<dbReference type="GO" id="GO:0016298">
    <property type="term" value="F:lipase activity"/>
    <property type="evidence" value="ECO:0007669"/>
    <property type="project" value="InterPro"/>
</dbReference>
<evidence type="ECO:0000313" key="8">
    <source>
        <dbReference type="Proteomes" id="UP000001307"/>
    </source>
</evidence>
<dbReference type="InParanoid" id="E4X7P2"/>
<evidence type="ECO:0000256" key="4">
    <source>
        <dbReference type="RuleBase" id="RU004262"/>
    </source>
</evidence>
<accession>E4X7P2</accession>
<dbReference type="InterPro" id="IPR029058">
    <property type="entry name" value="AB_hydrolase_fold"/>
</dbReference>
<evidence type="ECO:0000256" key="2">
    <source>
        <dbReference type="ARBA" id="ARBA00010701"/>
    </source>
</evidence>
<name>E4X7P2_OIKDI</name>
<dbReference type="OrthoDB" id="199913at2759"/>
<feature type="domain" description="Lipase" evidence="6">
    <location>
        <begin position="87"/>
        <end position="358"/>
    </location>
</feature>
<keyword evidence="3" id="KW-0964">Secreted</keyword>
<dbReference type="InterPro" id="IPR013818">
    <property type="entry name" value="Lipase"/>
</dbReference>